<dbReference type="CDD" id="cd03137">
    <property type="entry name" value="GATase1_AraC_1"/>
    <property type="match status" value="1"/>
</dbReference>
<keyword evidence="5" id="KW-1185">Reference proteome</keyword>
<evidence type="ECO:0000256" key="2">
    <source>
        <dbReference type="ARBA" id="ARBA00023163"/>
    </source>
</evidence>
<dbReference type="Pfam" id="PF12833">
    <property type="entry name" value="HTH_18"/>
    <property type="match status" value="1"/>
</dbReference>
<evidence type="ECO:0000256" key="1">
    <source>
        <dbReference type="ARBA" id="ARBA00023015"/>
    </source>
</evidence>
<reference evidence="5" key="1">
    <citation type="journal article" date="2019" name="Int. J. Syst. Evol. Microbiol.">
        <title>The Global Catalogue of Microorganisms (GCM) 10K type strain sequencing project: providing services to taxonomists for standard genome sequencing and annotation.</title>
        <authorList>
            <consortium name="The Broad Institute Genomics Platform"/>
            <consortium name="The Broad Institute Genome Sequencing Center for Infectious Disease"/>
            <person name="Wu L."/>
            <person name="Ma J."/>
        </authorList>
    </citation>
    <scope>NUCLEOTIDE SEQUENCE [LARGE SCALE GENOMIC DNA]</scope>
    <source>
        <strain evidence="5">KACC 11407</strain>
    </source>
</reference>
<sequence>MKKLPHKLGRQVPHKVAVLAYDGLCLYEFATVLEILRDRAPSIRGWYDVRVASIDGSRVRSDSGVLVDVGGDAAPLSDADTIVIPGWRAGPVPDDLCEALRVAHRRGARLVSICTGAFAIAATGLLNGRRATTHWRHADALASQYPLIDVDPDVLYVDEGDILTSAGSSAGTDLMLHLVSNDFGAVICNQIARGMVTPPHREGGQAQFIETPVLQEQGDQLASILVQLRRNPVAEYTVEALARQASMSPRTFHRKFRAVTGNTPLDWLLIERTRLARELLETSDLSIDRIAEQTGFAAADTFRHHFRRIVGTTPSKYRATFVPPRATSQRRASAGS</sequence>
<gene>
    <name evidence="4" type="ORF">ACFPN1_00535</name>
</gene>
<protein>
    <submittedName>
        <fullName evidence="4">Helix-turn-helix domain-containing protein</fullName>
    </submittedName>
</protein>
<dbReference type="PROSITE" id="PS01124">
    <property type="entry name" value="HTH_ARAC_FAMILY_2"/>
    <property type="match status" value="1"/>
</dbReference>
<evidence type="ECO:0000259" key="3">
    <source>
        <dbReference type="PROSITE" id="PS01124"/>
    </source>
</evidence>
<dbReference type="EMBL" id="JBHSNM010000001">
    <property type="protein sequence ID" value="MFC5568553.1"/>
    <property type="molecule type" value="Genomic_DNA"/>
</dbReference>
<evidence type="ECO:0000313" key="4">
    <source>
        <dbReference type="EMBL" id="MFC5568553.1"/>
    </source>
</evidence>
<dbReference type="Gene3D" id="1.10.10.60">
    <property type="entry name" value="Homeodomain-like"/>
    <property type="match status" value="2"/>
</dbReference>
<dbReference type="PANTHER" id="PTHR43130:SF3">
    <property type="entry name" value="HTH-TYPE TRANSCRIPTIONAL REGULATOR RV1931C"/>
    <property type="match status" value="1"/>
</dbReference>
<dbReference type="RefSeq" id="WP_386752073.1">
    <property type="nucleotide sequence ID" value="NZ_JBHSNM010000001.1"/>
</dbReference>
<dbReference type="InterPro" id="IPR029062">
    <property type="entry name" value="Class_I_gatase-like"/>
</dbReference>
<name>A0ABW0SHN2_9GAMM</name>
<dbReference type="SUPFAM" id="SSF52317">
    <property type="entry name" value="Class I glutamine amidotransferase-like"/>
    <property type="match status" value="1"/>
</dbReference>
<organism evidence="4 5">
    <name type="scientific">Lysobacter yangpyeongensis</name>
    <dbReference type="NCBI Taxonomy" id="346182"/>
    <lineage>
        <taxon>Bacteria</taxon>
        <taxon>Pseudomonadati</taxon>
        <taxon>Pseudomonadota</taxon>
        <taxon>Gammaproteobacteria</taxon>
        <taxon>Lysobacterales</taxon>
        <taxon>Lysobacteraceae</taxon>
        <taxon>Lysobacter</taxon>
    </lineage>
</organism>
<dbReference type="SMART" id="SM00342">
    <property type="entry name" value="HTH_ARAC"/>
    <property type="match status" value="1"/>
</dbReference>
<keyword evidence="1" id="KW-0805">Transcription regulation</keyword>
<dbReference type="Proteomes" id="UP001596036">
    <property type="component" value="Unassembled WGS sequence"/>
</dbReference>
<comment type="caution">
    <text evidence="4">The sequence shown here is derived from an EMBL/GenBank/DDBJ whole genome shotgun (WGS) entry which is preliminary data.</text>
</comment>
<dbReference type="SUPFAM" id="SSF46689">
    <property type="entry name" value="Homeodomain-like"/>
    <property type="match status" value="2"/>
</dbReference>
<keyword evidence="2" id="KW-0804">Transcription</keyword>
<dbReference type="InterPro" id="IPR018060">
    <property type="entry name" value="HTH_AraC"/>
</dbReference>
<dbReference type="InterPro" id="IPR002818">
    <property type="entry name" value="DJ-1/PfpI"/>
</dbReference>
<accession>A0ABW0SHN2</accession>
<dbReference type="Pfam" id="PF01965">
    <property type="entry name" value="DJ-1_PfpI"/>
    <property type="match status" value="1"/>
</dbReference>
<feature type="domain" description="HTH araC/xylS-type" evidence="3">
    <location>
        <begin position="222"/>
        <end position="320"/>
    </location>
</feature>
<proteinExistence type="predicted"/>
<dbReference type="InterPro" id="IPR009057">
    <property type="entry name" value="Homeodomain-like_sf"/>
</dbReference>
<dbReference type="InterPro" id="IPR052158">
    <property type="entry name" value="INH-QAR"/>
</dbReference>
<dbReference type="PANTHER" id="PTHR43130">
    <property type="entry name" value="ARAC-FAMILY TRANSCRIPTIONAL REGULATOR"/>
    <property type="match status" value="1"/>
</dbReference>
<dbReference type="Gene3D" id="3.40.50.880">
    <property type="match status" value="1"/>
</dbReference>
<evidence type="ECO:0000313" key="5">
    <source>
        <dbReference type="Proteomes" id="UP001596036"/>
    </source>
</evidence>